<dbReference type="InterPro" id="IPR019796">
    <property type="entry name" value="G6P_DH_AS"/>
</dbReference>
<dbReference type="PANTHER" id="PTHR23429:SF0">
    <property type="entry name" value="GLUCOSE-6-PHOSPHATE 1-DEHYDROGENASE"/>
    <property type="match status" value="1"/>
</dbReference>
<organism evidence="11 12">
    <name type="scientific">Tistlia consotensis USBA 355</name>
    <dbReference type="NCBI Taxonomy" id="560819"/>
    <lineage>
        <taxon>Bacteria</taxon>
        <taxon>Pseudomonadati</taxon>
        <taxon>Pseudomonadota</taxon>
        <taxon>Alphaproteobacteria</taxon>
        <taxon>Rhodospirillales</taxon>
        <taxon>Rhodovibrionaceae</taxon>
        <taxon>Tistlia</taxon>
    </lineage>
</organism>
<dbReference type="InterPro" id="IPR022675">
    <property type="entry name" value="G6P_DH_C"/>
</dbReference>
<dbReference type="GO" id="GO:0004345">
    <property type="term" value="F:glucose-6-phosphate dehydrogenase activity"/>
    <property type="evidence" value="ECO:0007669"/>
    <property type="project" value="UniProtKB-UniRule"/>
</dbReference>
<dbReference type="NCBIfam" id="TIGR00871">
    <property type="entry name" value="zwf"/>
    <property type="match status" value="1"/>
</dbReference>
<feature type="compositionally biased region" description="Basic and acidic residues" evidence="8">
    <location>
        <begin position="548"/>
        <end position="561"/>
    </location>
</feature>
<feature type="active site" description="Proton acceptor" evidence="7">
    <location>
        <position position="271"/>
    </location>
</feature>
<keyword evidence="4 7" id="KW-0521">NADP</keyword>
<evidence type="ECO:0000313" key="11">
    <source>
        <dbReference type="EMBL" id="SMF03547.1"/>
    </source>
</evidence>
<dbReference type="InterPro" id="IPR001282">
    <property type="entry name" value="G6P_DH"/>
</dbReference>
<feature type="compositionally biased region" description="Basic and acidic residues" evidence="8">
    <location>
        <begin position="521"/>
        <end position="536"/>
    </location>
</feature>
<dbReference type="Proteomes" id="UP000192917">
    <property type="component" value="Unassembled WGS sequence"/>
</dbReference>
<comment type="caution">
    <text evidence="7">Lacks conserved residue(s) required for the propagation of feature annotation.</text>
</comment>
<feature type="binding site" evidence="7">
    <location>
        <position position="209"/>
    </location>
    <ligand>
        <name>substrate</name>
    </ligand>
</feature>
<dbReference type="GO" id="GO:0006006">
    <property type="term" value="P:glucose metabolic process"/>
    <property type="evidence" value="ECO:0007669"/>
    <property type="project" value="UniProtKB-KW"/>
</dbReference>
<feature type="binding site" evidence="7">
    <location>
        <position position="266"/>
    </location>
    <ligand>
        <name>substrate</name>
    </ligand>
</feature>
<feature type="region of interest" description="Disordered" evidence="8">
    <location>
        <begin position="490"/>
        <end position="630"/>
    </location>
</feature>
<dbReference type="GO" id="GO:0050661">
    <property type="term" value="F:NADP binding"/>
    <property type="evidence" value="ECO:0007669"/>
    <property type="project" value="UniProtKB-UniRule"/>
</dbReference>
<dbReference type="InterPro" id="IPR036291">
    <property type="entry name" value="NAD(P)-bd_dom_sf"/>
</dbReference>
<keyword evidence="6 7" id="KW-0119">Carbohydrate metabolism</keyword>
<feature type="binding site" evidence="7">
    <location>
        <position position="247"/>
    </location>
    <ligand>
        <name>substrate</name>
    </ligand>
</feature>
<dbReference type="Gene3D" id="3.40.50.720">
    <property type="entry name" value="NAD(P)-binding Rossmann-like Domain"/>
    <property type="match status" value="1"/>
</dbReference>
<feature type="binding site" evidence="7">
    <location>
        <position position="213"/>
    </location>
    <ligand>
        <name>substrate</name>
    </ligand>
</feature>
<feature type="domain" description="Glucose-6-phosphate dehydrogenase NAD-binding" evidence="9">
    <location>
        <begin position="28"/>
        <end position="218"/>
    </location>
</feature>
<dbReference type="EC" id="1.1.1.49" evidence="7"/>
<evidence type="ECO:0000259" key="9">
    <source>
        <dbReference type="Pfam" id="PF00479"/>
    </source>
</evidence>
<evidence type="ECO:0000256" key="3">
    <source>
        <dbReference type="ARBA" id="ARBA00022526"/>
    </source>
</evidence>
<dbReference type="PRINTS" id="PR00079">
    <property type="entry name" value="G6PDHDRGNASE"/>
</dbReference>
<gene>
    <name evidence="7" type="primary">zwf</name>
    <name evidence="11" type="ORF">SAMN05428998_103143</name>
</gene>
<comment type="function">
    <text evidence="7">Catalyzes the oxidation of glucose 6-phosphate to 6-phosphogluconolactone.</text>
</comment>
<comment type="similarity">
    <text evidence="2 7">Belongs to the glucose-6-phosphate dehydrogenase family.</text>
</comment>
<feature type="binding site" evidence="7">
    <location>
        <begin position="114"/>
        <end position="115"/>
    </location>
    <ligand>
        <name>NADP(+)</name>
        <dbReference type="ChEBI" id="CHEBI:58349"/>
    </ligand>
</feature>
<evidence type="ECO:0000256" key="8">
    <source>
        <dbReference type="SAM" id="MobiDB-lite"/>
    </source>
</evidence>
<reference evidence="11 12" key="1">
    <citation type="submission" date="2017-04" db="EMBL/GenBank/DDBJ databases">
        <authorList>
            <person name="Afonso C.L."/>
            <person name="Miller P.J."/>
            <person name="Scott M.A."/>
            <person name="Spackman E."/>
            <person name="Goraichik I."/>
            <person name="Dimitrov K.M."/>
            <person name="Suarez D.L."/>
            <person name="Swayne D.E."/>
        </authorList>
    </citation>
    <scope>NUCLEOTIDE SEQUENCE [LARGE SCALE GENOMIC DNA]</scope>
    <source>
        <strain evidence="11 12">USBA 355</strain>
    </source>
</reference>
<comment type="catalytic activity">
    <reaction evidence="7">
        <text>D-glucose 6-phosphate + NADP(+) = 6-phospho-D-glucono-1,5-lactone + NADPH + H(+)</text>
        <dbReference type="Rhea" id="RHEA:15841"/>
        <dbReference type="ChEBI" id="CHEBI:15378"/>
        <dbReference type="ChEBI" id="CHEBI:57783"/>
        <dbReference type="ChEBI" id="CHEBI:57955"/>
        <dbReference type="ChEBI" id="CHEBI:58349"/>
        <dbReference type="ChEBI" id="CHEBI:61548"/>
        <dbReference type="EC" id="1.1.1.49"/>
    </reaction>
</comment>
<comment type="pathway">
    <text evidence="1 7">Carbohydrate degradation; pentose phosphate pathway; D-ribulose 5-phosphate from D-glucose 6-phosphate (oxidative stage): step 1/3.</text>
</comment>
<evidence type="ECO:0000256" key="1">
    <source>
        <dbReference type="ARBA" id="ARBA00004937"/>
    </source>
</evidence>
<feature type="binding site" evidence="7">
    <location>
        <position position="371"/>
    </location>
    <ligand>
        <name>substrate</name>
    </ligand>
</feature>
<evidence type="ECO:0000259" key="10">
    <source>
        <dbReference type="Pfam" id="PF02781"/>
    </source>
</evidence>
<dbReference type="UniPathway" id="UPA00115">
    <property type="reaction ID" value="UER00408"/>
</dbReference>
<evidence type="ECO:0000256" key="6">
    <source>
        <dbReference type="ARBA" id="ARBA00023277"/>
    </source>
</evidence>
<dbReference type="EMBL" id="FWZX01000003">
    <property type="protein sequence ID" value="SMF03547.1"/>
    <property type="molecule type" value="Genomic_DNA"/>
</dbReference>
<proteinExistence type="inferred from homology"/>
<dbReference type="STRING" id="560819.SAMN05428998_103143"/>
<protein>
    <recommendedName>
        <fullName evidence="7">Glucose-6-phosphate 1-dehydrogenase</fullName>
        <shortName evidence="7">G6PD</shortName>
        <ecNumber evidence="7">1.1.1.49</ecNumber>
    </recommendedName>
</protein>
<feature type="binding site" evidence="7">
    <location>
        <position position="179"/>
    </location>
    <ligand>
        <name>NADP(+)</name>
        <dbReference type="ChEBI" id="CHEBI:58349"/>
    </ligand>
</feature>
<feature type="domain" description="Glucose-6-phosphate dehydrogenase C-terminal" evidence="10">
    <location>
        <begin position="220"/>
        <end position="489"/>
    </location>
</feature>
<evidence type="ECO:0000313" key="12">
    <source>
        <dbReference type="Proteomes" id="UP000192917"/>
    </source>
</evidence>
<keyword evidence="12" id="KW-1185">Reference proteome</keyword>
<dbReference type="HAMAP" id="MF_00966">
    <property type="entry name" value="G6PD"/>
    <property type="match status" value="1"/>
</dbReference>
<dbReference type="GO" id="GO:0009051">
    <property type="term" value="P:pentose-phosphate shunt, oxidative branch"/>
    <property type="evidence" value="ECO:0007669"/>
    <property type="project" value="TreeGrafter"/>
</dbReference>
<evidence type="ECO:0000256" key="7">
    <source>
        <dbReference type="HAMAP-Rule" id="MF_00966"/>
    </source>
</evidence>
<dbReference type="InterPro" id="IPR022674">
    <property type="entry name" value="G6P_DH_NAD-bd"/>
</dbReference>
<dbReference type="Pfam" id="PF00479">
    <property type="entry name" value="G6PD_N"/>
    <property type="match status" value="1"/>
</dbReference>
<dbReference type="GO" id="GO:0005829">
    <property type="term" value="C:cytosol"/>
    <property type="evidence" value="ECO:0007669"/>
    <property type="project" value="TreeGrafter"/>
</dbReference>
<evidence type="ECO:0000256" key="2">
    <source>
        <dbReference type="ARBA" id="ARBA00009975"/>
    </source>
</evidence>
<accession>A0A1Y6BC48</accession>
<dbReference type="SUPFAM" id="SSF51735">
    <property type="entry name" value="NAD(P)-binding Rossmann-fold domains"/>
    <property type="match status" value="1"/>
</dbReference>
<dbReference type="SUPFAM" id="SSF55347">
    <property type="entry name" value="Glyceraldehyde-3-phosphate dehydrogenase-like, C-terminal domain"/>
    <property type="match status" value="1"/>
</dbReference>
<dbReference type="PROSITE" id="PS00069">
    <property type="entry name" value="G6P_DEHYDROGENASE"/>
    <property type="match status" value="1"/>
</dbReference>
<dbReference type="Pfam" id="PF02781">
    <property type="entry name" value="G6PD_C"/>
    <property type="match status" value="1"/>
</dbReference>
<feature type="compositionally biased region" description="Basic and acidic residues" evidence="8">
    <location>
        <begin position="603"/>
        <end position="630"/>
    </location>
</feature>
<dbReference type="Gene3D" id="3.30.360.10">
    <property type="entry name" value="Dihydrodipicolinate Reductase, domain 2"/>
    <property type="match status" value="1"/>
</dbReference>
<sequence length="630" mass="70647">MPGKQGQSRRAGAAAPRGNGPAPACTLVVFGAAGDLTKRLVVPALYNLVSERRLSEGFRLVGVDHNRRSVEEWRQGLLDQLRDSVGSDAEFQAEAIDGTAWRWLCERMSYLEGDLNDPETYARLREHLAELERSAGTAGNCLFYLAVGERFFGVAVQGLAAAGLLAEARGRWRRVVIEKPFGRDLASARALNTKILTMMRERQIYRIDHFLGKETVQNIMALRFANGLFEPLWNRQHIDHVQITAAETVGVEHRAGFYERTGALRDMVPNHVFQLLAMTAMEPPISFDADAVRDKKAEVLQAIRPLSRRRVLRDVVRGQYDAGTVLDRTVEAYRREPGVAPDSATETFVACKLKIENWRWAGVPFYLRTGKRMRKRWTEIAVRFHQAPYTLFRGTHVERMHPNWLILRIQPDEGIALEFAAKRPGPAVALSSVSMDFAYRSHFEMAPRTGYETLIYDCMTGDATLFQRADNIEAGWRAVQPILDVWAEAPPSISRSTPPAATARPRRMPCWRATGAPGARWPDRQKEHDDDSRSQDLPRGSGRRRHAADRGEGPDEARPGRDLGVAGVGHPLRHHQRTAAARHGDAAGQPAPRNAARRLQRRALRDARADRHRAPDAGERSGRPIDRADP</sequence>
<name>A0A1Y6BC48_9PROT</name>
<keyword evidence="5 7" id="KW-0560">Oxidoreductase</keyword>
<dbReference type="PANTHER" id="PTHR23429">
    <property type="entry name" value="GLUCOSE-6-PHOSPHATE 1-DEHYDROGENASE G6PD"/>
    <property type="match status" value="1"/>
</dbReference>
<feature type="compositionally biased region" description="Low complexity" evidence="8">
    <location>
        <begin position="494"/>
        <end position="503"/>
    </location>
</feature>
<evidence type="ECO:0000256" key="4">
    <source>
        <dbReference type="ARBA" id="ARBA00022857"/>
    </source>
</evidence>
<dbReference type="AlphaFoldDB" id="A0A1Y6BC48"/>
<keyword evidence="3 7" id="KW-0313">Glucose metabolism</keyword>
<evidence type="ECO:0000256" key="5">
    <source>
        <dbReference type="ARBA" id="ARBA00023002"/>
    </source>
</evidence>